<evidence type="ECO:0000256" key="1">
    <source>
        <dbReference type="ARBA" id="ARBA00006484"/>
    </source>
</evidence>
<protein>
    <submittedName>
        <fullName evidence="4">Short-chain dehydrogenase TIC 32, chloroplastic</fullName>
    </submittedName>
</protein>
<accession>A0A9W7SQA6</accession>
<reference evidence="4 5" key="2">
    <citation type="journal article" date="2021" name="Curr. Genet.">
        <title>Genetic response to nitrogen starvation in the aggressive Eucalyptus foliar pathogen Teratosphaeria destructans.</title>
        <authorList>
            <person name="Havenga M."/>
            <person name="Wingfield B.D."/>
            <person name="Wingfield M.J."/>
            <person name="Dreyer L.L."/>
            <person name="Roets F."/>
            <person name="Aylward J."/>
        </authorList>
    </citation>
    <scope>NUCLEOTIDE SEQUENCE [LARGE SCALE GENOMIC DNA]</scope>
    <source>
        <strain evidence="4">CMW44962</strain>
    </source>
</reference>
<dbReference type="Gene3D" id="3.40.50.720">
    <property type="entry name" value="NAD(P)-binding Rossmann-like Domain"/>
    <property type="match status" value="1"/>
</dbReference>
<dbReference type="PRINTS" id="PR00081">
    <property type="entry name" value="GDHRDH"/>
</dbReference>
<keyword evidence="3" id="KW-0560">Oxidoreductase</keyword>
<proteinExistence type="inferred from homology"/>
<dbReference type="Pfam" id="PF00106">
    <property type="entry name" value="adh_short"/>
    <property type="match status" value="1"/>
</dbReference>
<keyword evidence="2" id="KW-0521">NADP</keyword>
<dbReference type="PANTHER" id="PTHR24320">
    <property type="entry name" value="RETINOL DEHYDROGENASE"/>
    <property type="match status" value="1"/>
</dbReference>
<sequence>MPKNFDPANDIPDLSGRVILVTGGNAGLGAATVEALAPHKPECIYLCARNVSTAEALVQKIHQTSPSANIKIIALDLASLDSVKKCASELNEQAARLDILFLNAGVSMQEPGLTKEGYEVTFGVNHLGHALLTQLLLPKMLETKKADPKADLRIVVTSSIGAFMFAPKGGLHLSEMKEPAGPHFKSAPVRYGHSKLANLFFARKLAQLYPGVTSTSVHPGTVKSEIWGRAKASKIMMYALAPIVWLTGVTTEVGAWCQLWAATAPVQKGQVESGMYYEPVGVLKAGTKDAQSQELTDELWEWTGRELAVHGGPGWPKA</sequence>
<evidence type="ECO:0000313" key="5">
    <source>
        <dbReference type="Proteomes" id="UP001138500"/>
    </source>
</evidence>
<dbReference type="SUPFAM" id="SSF51735">
    <property type="entry name" value="NAD(P)-binding Rossmann-fold domains"/>
    <property type="match status" value="1"/>
</dbReference>
<reference evidence="4 5" key="1">
    <citation type="journal article" date="2018" name="IMA Fungus">
        <title>IMA Genome-F 10: Nine draft genome sequences of Claviceps purpurea s.lat., including C. arundinis, C. humidiphila, and C. cf. spartinae, pseudomolecules for the pitch canker pathogen Fusarium circinatum, draft genome of Davidsoniella eucalypti, Grosmannia galeiformis, Quambalaria eucalypti, and Teratosphaeria destructans.</title>
        <authorList>
            <person name="Wingfield B.D."/>
            <person name="Liu M."/>
            <person name="Nguyen H.D."/>
            <person name="Lane F.A."/>
            <person name="Morgan S.W."/>
            <person name="De Vos L."/>
            <person name="Wilken P.M."/>
            <person name="Duong T.A."/>
            <person name="Aylward J."/>
            <person name="Coetzee M.P."/>
            <person name="Dadej K."/>
            <person name="De Beer Z.W."/>
            <person name="Findlay W."/>
            <person name="Havenga M."/>
            <person name="Kolarik M."/>
            <person name="Menzies J.G."/>
            <person name="Naidoo K."/>
            <person name="Pochopski O."/>
            <person name="Shoukouhi P."/>
            <person name="Santana Q.C."/>
            <person name="Seifert K.A."/>
            <person name="Soal N."/>
            <person name="Steenkamp E.T."/>
            <person name="Tatham C.T."/>
            <person name="van der Nest M.A."/>
            <person name="Wingfield M.J."/>
        </authorList>
    </citation>
    <scope>NUCLEOTIDE SEQUENCE [LARGE SCALE GENOMIC DNA]</scope>
    <source>
        <strain evidence="4">CMW44962</strain>
    </source>
</reference>
<evidence type="ECO:0000313" key="4">
    <source>
        <dbReference type="EMBL" id="KAH9826363.1"/>
    </source>
</evidence>
<comment type="caution">
    <text evidence="4">The sequence shown here is derived from an EMBL/GenBank/DDBJ whole genome shotgun (WGS) entry which is preliminary data.</text>
</comment>
<comment type="similarity">
    <text evidence="1">Belongs to the short-chain dehydrogenases/reductases (SDR) family.</text>
</comment>
<evidence type="ECO:0000256" key="2">
    <source>
        <dbReference type="ARBA" id="ARBA00022857"/>
    </source>
</evidence>
<dbReference type="InterPro" id="IPR036291">
    <property type="entry name" value="NAD(P)-bd_dom_sf"/>
</dbReference>
<dbReference type="OrthoDB" id="191139at2759"/>
<dbReference type="InterPro" id="IPR002347">
    <property type="entry name" value="SDR_fam"/>
</dbReference>
<dbReference type="AlphaFoldDB" id="A0A9W7SQA6"/>
<dbReference type="GO" id="GO:0016491">
    <property type="term" value="F:oxidoreductase activity"/>
    <property type="evidence" value="ECO:0007669"/>
    <property type="project" value="UniProtKB-KW"/>
</dbReference>
<dbReference type="Proteomes" id="UP001138500">
    <property type="component" value="Unassembled WGS sequence"/>
</dbReference>
<evidence type="ECO:0000256" key="3">
    <source>
        <dbReference type="ARBA" id="ARBA00023002"/>
    </source>
</evidence>
<keyword evidence="5" id="KW-1185">Reference proteome</keyword>
<gene>
    <name evidence="4" type="ORF">Tdes44962_MAKER03495</name>
</gene>
<name>A0A9W7SQA6_9PEZI</name>
<organism evidence="4 5">
    <name type="scientific">Teratosphaeria destructans</name>
    <dbReference type="NCBI Taxonomy" id="418781"/>
    <lineage>
        <taxon>Eukaryota</taxon>
        <taxon>Fungi</taxon>
        <taxon>Dikarya</taxon>
        <taxon>Ascomycota</taxon>
        <taxon>Pezizomycotina</taxon>
        <taxon>Dothideomycetes</taxon>
        <taxon>Dothideomycetidae</taxon>
        <taxon>Mycosphaerellales</taxon>
        <taxon>Teratosphaeriaceae</taxon>
        <taxon>Teratosphaeria</taxon>
    </lineage>
</organism>
<dbReference type="PANTHER" id="PTHR24320:SF282">
    <property type="entry name" value="WW DOMAIN-CONTAINING OXIDOREDUCTASE"/>
    <property type="match status" value="1"/>
</dbReference>
<dbReference type="EMBL" id="RIBY02001990">
    <property type="protein sequence ID" value="KAH9826363.1"/>
    <property type="molecule type" value="Genomic_DNA"/>
</dbReference>